<organism evidence="2 3">
    <name type="scientific">Tanacetum coccineum</name>
    <dbReference type="NCBI Taxonomy" id="301880"/>
    <lineage>
        <taxon>Eukaryota</taxon>
        <taxon>Viridiplantae</taxon>
        <taxon>Streptophyta</taxon>
        <taxon>Embryophyta</taxon>
        <taxon>Tracheophyta</taxon>
        <taxon>Spermatophyta</taxon>
        <taxon>Magnoliopsida</taxon>
        <taxon>eudicotyledons</taxon>
        <taxon>Gunneridae</taxon>
        <taxon>Pentapetalae</taxon>
        <taxon>asterids</taxon>
        <taxon>campanulids</taxon>
        <taxon>Asterales</taxon>
        <taxon>Asteraceae</taxon>
        <taxon>Asteroideae</taxon>
        <taxon>Anthemideae</taxon>
        <taxon>Anthemidinae</taxon>
        <taxon>Tanacetum</taxon>
    </lineage>
</organism>
<keyword evidence="1" id="KW-0175">Coiled coil</keyword>
<sequence>MCYQWIVLPTALFTQLRAMDYNQLYYEFNVGAIRQVCLGAEVRMLAEHTLEKKGELEDKCAEKTALLSERDVEIIHLKSLLSLKEAEATEAISLHSQLSVVEAADAAKGIKLRDLKEKNFALEGEKNVLSERVKTLESVIASKDVELTSLSSHVANLTADFSGFRLSCDELNSKVASLESEKDYLATQVEKMQDEQMRALSERVAAKDYDLLEMVLYTDAEFYPRYLTTIAGRRWILSRGLRLVLAKCLSSPEYLSAMGEAIGHTIDKGIQDGLVVGIEHGTAGRSITDVATFNSFVEGDYVAVINALQGVRFPLLTQLKANKDDSMADIMDLLRLEGRAVETSEAGQLQPSLDQLMIPIHRLEDQRGRNRPSPAITDSMLSLIEPLSARNLTGEASPSADVATAVTTAFSTTFT</sequence>
<protein>
    <submittedName>
        <fullName evidence="2">Uncharacterized protein</fullName>
    </submittedName>
</protein>
<reference evidence="2" key="2">
    <citation type="submission" date="2022-01" db="EMBL/GenBank/DDBJ databases">
        <authorList>
            <person name="Yamashiro T."/>
            <person name="Shiraishi A."/>
            <person name="Satake H."/>
            <person name="Nakayama K."/>
        </authorList>
    </citation>
    <scope>NUCLEOTIDE SEQUENCE</scope>
</reference>
<evidence type="ECO:0000256" key="1">
    <source>
        <dbReference type="SAM" id="Coils"/>
    </source>
</evidence>
<evidence type="ECO:0000313" key="3">
    <source>
        <dbReference type="Proteomes" id="UP001151760"/>
    </source>
</evidence>
<reference evidence="2" key="1">
    <citation type="journal article" date="2022" name="Int. J. Mol. Sci.">
        <title>Draft Genome of Tanacetum Coccineum: Genomic Comparison of Closely Related Tanacetum-Family Plants.</title>
        <authorList>
            <person name="Yamashiro T."/>
            <person name="Shiraishi A."/>
            <person name="Nakayama K."/>
            <person name="Satake H."/>
        </authorList>
    </citation>
    <scope>NUCLEOTIDE SEQUENCE</scope>
</reference>
<name>A0ABQ4XAB2_9ASTR</name>
<evidence type="ECO:0000313" key="2">
    <source>
        <dbReference type="EMBL" id="GJS62199.1"/>
    </source>
</evidence>
<accession>A0ABQ4XAB2</accession>
<feature type="coiled-coil region" evidence="1">
    <location>
        <begin position="168"/>
        <end position="195"/>
    </location>
</feature>
<keyword evidence="3" id="KW-1185">Reference proteome</keyword>
<dbReference type="EMBL" id="BQNB010009343">
    <property type="protein sequence ID" value="GJS62199.1"/>
    <property type="molecule type" value="Genomic_DNA"/>
</dbReference>
<comment type="caution">
    <text evidence="2">The sequence shown here is derived from an EMBL/GenBank/DDBJ whole genome shotgun (WGS) entry which is preliminary data.</text>
</comment>
<dbReference type="Proteomes" id="UP001151760">
    <property type="component" value="Unassembled WGS sequence"/>
</dbReference>
<gene>
    <name evidence="2" type="ORF">Tco_0656983</name>
</gene>
<proteinExistence type="predicted"/>